<comment type="caution">
    <text evidence="1">The sequence shown here is derived from an EMBL/GenBank/DDBJ whole genome shotgun (WGS) entry which is preliminary data.</text>
</comment>
<gene>
    <name evidence="1" type="ORF">Kpho02_07480</name>
</gene>
<dbReference type="RefSeq" id="WP_285733530.1">
    <property type="nucleotide sequence ID" value="NZ_BSSA01000002.1"/>
</dbReference>
<accession>A0A9W6UYF5</accession>
<protein>
    <submittedName>
        <fullName evidence="1">Uncharacterized protein</fullName>
    </submittedName>
</protein>
<dbReference type="AlphaFoldDB" id="A0A9W6UYF5"/>
<dbReference type="EMBL" id="BSSA01000002">
    <property type="protein sequence ID" value="GLW68449.1"/>
    <property type="molecule type" value="Genomic_DNA"/>
</dbReference>
<sequence length="90" mass="9453">MAGQVAADSQEFAELALGVDEELFAGVPGESAVEREARLDVASAVLAELEREEPELAAYARRLMAFAPVPLRASRRPVGARGMRGSAVAA</sequence>
<evidence type="ECO:0000313" key="2">
    <source>
        <dbReference type="Proteomes" id="UP001165041"/>
    </source>
</evidence>
<organism evidence="1 2">
    <name type="scientific">Kitasatospora phosalacinea</name>
    <dbReference type="NCBI Taxonomy" id="2065"/>
    <lineage>
        <taxon>Bacteria</taxon>
        <taxon>Bacillati</taxon>
        <taxon>Actinomycetota</taxon>
        <taxon>Actinomycetes</taxon>
        <taxon>Kitasatosporales</taxon>
        <taxon>Streptomycetaceae</taxon>
        <taxon>Kitasatospora</taxon>
    </lineage>
</organism>
<reference evidence="1" key="1">
    <citation type="submission" date="2023-02" db="EMBL/GenBank/DDBJ databases">
        <title>Kitasatospora phosalacinea NBRC 14627.</title>
        <authorList>
            <person name="Ichikawa N."/>
            <person name="Sato H."/>
            <person name="Tonouchi N."/>
        </authorList>
    </citation>
    <scope>NUCLEOTIDE SEQUENCE</scope>
    <source>
        <strain evidence="1">NBRC 14627</strain>
    </source>
</reference>
<dbReference type="Proteomes" id="UP001165041">
    <property type="component" value="Unassembled WGS sequence"/>
</dbReference>
<proteinExistence type="predicted"/>
<evidence type="ECO:0000313" key="1">
    <source>
        <dbReference type="EMBL" id="GLW68449.1"/>
    </source>
</evidence>
<name>A0A9W6UYF5_9ACTN</name>